<keyword evidence="3" id="KW-1185">Reference proteome</keyword>
<dbReference type="AlphaFoldDB" id="A0A087HK32"/>
<dbReference type="InterPro" id="IPR001810">
    <property type="entry name" value="F-box_dom"/>
</dbReference>
<dbReference type="InterPro" id="IPR036047">
    <property type="entry name" value="F-box-like_dom_sf"/>
</dbReference>
<reference evidence="3" key="1">
    <citation type="journal article" date="2015" name="Nat. Plants">
        <title>Genome expansion of Arabis alpina linked with retrotransposition and reduced symmetric DNA methylation.</title>
        <authorList>
            <person name="Willing E.M."/>
            <person name="Rawat V."/>
            <person name="Mandakova T."/>
            <person name="Maumus F."/>
            <person name="James G.V."/>
            <person name="Nordstroem K.J."/>
            <person name="Becker C."/>
            <person name="Warthmann N."/>
            <person name="Chica C."/>
            <person name="Szarzynska B."/>
            <person name="Zytnicki M."/>
            <person name="Albani M.C."/>
            <person name="Kiefer C."/>
            <person name="Bergonzi S."/>
            <person name="Castaings L."/>
            <person name="Mateos J.L."/>
            <person name="Berns M.C."/>
            <person name="Bujdoso N."/>
            <person name="Piofczyk T."/>
            <person name="de Lorenzo L."/>
            <person name="Barrero-Sicilia C."/>
            <person name="Mateos I."/>
            <person name="Piednoel M."/>
            <person name="Hagmann J."/>
            <person name="Chen-Min-Tao R."/>
            <person name="Iglesias-Fernandez R."/>
            <person name="Schuster S.C."/>
            <person name="Alonso-Blanco C."/>
            <person name="Roudier F."/>
            <person name="Carbonero P."/>
            <person name="Paz-Ares J."/>
            <person name="Davis S.J."/>
            <person name="Pecinka A."/>
            <person name="Quesneville H."/>
            <person name="Colot V."/>
            <person name="Lysak M.A."/>
            <person name="Weigel D."/>
            <person name="Coupland G."/>
            <person name="Schneeberger K."/>
        </authorList>
    </citation>
    <scope>NUCLEOTIDE SEQUENCE [LARGE SCALE GENOMIC DNA]</scope>
    <source>
        <strain evidence="3">cv. Pajares</strain>
    </source>
</reference>
<dbReference type="Pfam" id="PF00646">
    <property type="entry name" value="F-box"/>
    <property type="match status" value="1"/>
</dbReference>
<feature type="domain" description="F-box" evidence="1">
    <location>
        <begin position="13"/>
        <end position="60"/>
    </location>
</feature>
<evidence type="ECO:0000259" key="1">
    <source>
        <dbReference type="PROSITE" id="PS50181"/>
    </source>
</evidence>
<proteinExistence type="predicted"/>
<evidence type="ECO:0000313" key="2">
    <source>
        <dbReference type="EMBL" id="KFK42484.1"/>
    </source>
</evidence>
<dbReference type="Proteomes" id="UP000029120">
    <property type="component" value="Chromosome 2"/>
</dbReference>
<evidence type="ECO:0000313" key="3">
    <source>
        <dbReference type="Proteomes" id="UP000029120"/>
    </source>
</evidence>
<dbReference type="CDD" id="cd22160">
    <property type="entry name" value="F-box_AtFBL13-like"/>
    <property type="match status" value="1"/>
</dbReference>
<dbReference type="InterPro" id="IPR044997">
    <property type="entry name" value="F-box_plant"/>
</dbReference>
<dbReference type="PANTHER" id="PTHR32153">
    <property type="entry name" value="OJ000223_09.16 PROTEIN"/>
    <property type="match status" value="1"/>
</dbReference>
<dbReference type="InterPro" id="IPR053781">
    <property type="entry name" value="F-box_AtFBL13-like"/>
</dbReference>
<dbReference type="SUPFAM" id="SSF81383">
    <property type="entry name" value="F-box domain"/>
    <property type="match status" value="1"/>
</dbReference>
<dbReference type="Gene3D" id="1.20.1280.50">
    <property type="match status" value="1"/>
</dbReference>
<dbReference type="SMART" id="SM00256">
    <property type="entry name" value="FBOX"/>
    <property type="match status" value="1"/>
</dbReference>
<gene>
    <name evidence="2" type="ordered locus">AALP_Aa2g262900</name>
</gene>
<accession>A0A087HK32</accession>
<organism evidence="2 3">
    <name type="scientific">Arabis alpina</name>
    <name type="common">Alpine rock-cress</name>
    <dbReference type="NCBI Taxonomy" id="50452"/>
    <lineage>
        <taxon>Eukaryota</taxon>
        <taxon>Viridiplantae</taxon>
        <taxon>Streptophyta</taxon>
        <taxon>Embryophyta</taxon>
        <taxon>Tracheophyta</taxon>
        <taxon>Spermatophyta</taxon>
        <taxon>Magnoliopsida</taxon>
        <taxon>eudicotyledons</taxon>
        <taxon>Gunneridae</taxon>
        <taxon>Pentapetalae</taxon>
        <taxon>rosids</taxon>
        <taxon>malvids</taxon>
        <taxon>Brassicales</taxon>
        <taxon>Brassicaceae</taxon>
        <taxon>Arabideae</taxon>
        <taxon>Arabis</taxon>
    </lineage>
</organism>
<dbReference type="PROSITE" id="PS50181">
    <property type="entry name" value="FBOX"/>
    <property type="match status" value="1"/>
</dbReference>
<protein>
    <recommendedName>
        <fullName evidence="1">F-box domain-containing protein</fullName>
    </recommendedName>
</protein>
<name>A0A087HK32_ARAAL</name>
<dbReference type="Gramene" id="KFK42484">
    <property type="protein sequence ID" value="KFK42484"/>
    <property type="gene ID" value="AALP_AA2G262900"/>
</dbReference>
<sequence>MERSSSPDEVKNVDWISKLPDDVLLMILSRLSTEEAMRTSLVSKRWEHLWKQMSHLVLDMQRFIDDKEPLDNSNRVATLITEVLNNHHGHLESCEEKSIAHEEFMKTYVKCLSPTAALAVSVDLMSRTEVERLRQLLCLWPPEMEELEISFKDCNGHREEDEYLWEEINNKAPFPNAEFRVGSVWMYNFSGSEEEFALASCLVRQGTVVSMMMVKSTSYPASKKLKIEAAVAKLQALLPDDDDDDEWEGGLIIECF</sequence>
<dbReference type="EMBL" id="CM002870">
    <property type="protein sequence ID" value="KFK42484.1"/>
    <property type="molecule type" value="Genomic_DNA"/>
</dbReference>